<keyword evidence="7 12" id="KW-0808">Transferase</keyword>
<keyword evidence="15" id="KW-1185">Reference proteome</keyword>
<evidence type="ECO:0000313" key="14">
    <source>
        <dbReference type="EMBL" id="KAK4517730.1"/>
    </source>
</evidence>
<dbReference type="Pfam" id="PF04101">
    <property type="entry name" value="Glyco_tran_28_C"/>
    <property type="match status" value="1"/>
</dbReference>
<comment type="subunit">
    <text evidence="3 12">Heterodimer with ALG14 to form a functional enzyme.</text>
</comment>
<comment type="catalytic activity">
    <reaction evidence="11">
        <text>an N-acetyl-alpha-D-glucosaminyl-diphospho-di-trans,poly-cis-dolichol + UDP-N-acetyl-alpha-D-glucosamine = an N,N'-diacetylchitobiosyl-diphospho-di-trans,poly-cis-dolichol + UDP + H(+)</text>
        <dbReference type="Rhea" id="RHEA:23380"/>
        <dbReference type="Rhea" id="RHEA-COMP:19507"/>
        <dbReference type="Rhea" id="RHEA-COMP:19510"/>
        <dbReference type="ChEBI" id="CHEBI:15378"/>
        <dbReference type="ChEBI" id="CHEBI:57269"/>
        <dbReference type="ChEBI" id="CHEBI:57705"/>
        <dbReference type="ChEBI" id="CHEBI:58223"/>
        <dbReference type="ChEBI" id="CHEBI:58427"/>
        <dbReference type="EC" id="2.4.1.141"/>
    </reaction>
</comment>
<dbReference type="GO" id="GO:0005783">
    <property type="term" value="C:endoplasmic reticulum"/>
    <property type="evidence" value="ECO:0007669"/>
    <property type="project" value="UniProtKB-SubCell"/>
</dbReference>
<reference evidence="14 15" key="1">
    <citation type="submission" date="2022-11" db="EMBL/GenBank/DDBJ databases">
        <title>Mucor velutinosus strain NIH1002 WGS.</title>
        <authorList>
            <person name="Subramanian P."/>
            <person name="Mullikin J.C."/>
            <person name="Segre J.A."/>
            <person name="Zelazny A.M."/>
        </authorList>
    </citation>
    <scope>NUCLEOTIDE SEQUENCE [LARGE SCALE GENOMIC DNA]</scope>
    <source>
        <strain evidence="14 15">NIH1002</strain>
    </source>
</reference>
<evidence type="ECO:0000256" key="5">
    <source>
        <dbReference type="ARBA" id="ARBA00017468"/>
    </source>
</evidence>
<evidence type="ECO:0000256" key="3">
    <source>
        <dbReference type="ARBA" id="ARBA00011198"/>
    </source>
</evidence>
<comment type="function">
    <text evidence="9 12">Involved in protein N-glycosylation. Essential for the second step of the dolichol-linked oligosaccharide pathway.</text>
</comment>
<dbReference type="Gene3D" id="3.40.50.2000">
    <property type="entry name" value="Glycogen Phosphorylase B"/>
    <property type="match status" value="1"/>
</dbReference>
<dbReference type="Proteomes" id="UP001304243">
    <property type="component" value="Unassembled WGS sequence"/>
</dbReference>
<evidence type="ECO:0000256" key="8">
    <source>
        <dbReference type="ARBA" id="ARBA00022824"/>
    </source>
</evidence>
<evidence type="ECO:0000256" key="4">
    <source>
        <dbReference type="ARBA" id="ARBA00012614"/>
    </source>
</evidence>
<evidence type="ECO:0000256" key="11">
    <source>
        <dbReference type="ARBA" id="ARBA00048184"/>
    </source>
</evidence>
<accession>A0AAN7HUB4</accession>
<dbReference type="PANTHER" id="PTHR12867:SF6">
    <property type="entry name" value="N-ACETYLGLUCOSAMINYLDIPHOSPHODOLICHOL N-ACETYLGLUCOSAMINYLTRANSFERASE"/>
    <property type="match status" value="1"/>
</dbReference>
<dbReference type="InterPro" id="IPR007235">
    <property type="entry name" value="Glyco_trans_28_C"/>
</dbReference>
<dbReference type="EC" id="2.4.1.141" evidence="4 12"/>
<evidence type="ECO:0000256" key="9">
    <source>
        <dbReference type="ARBA" id="ARBA00024804"/>
    </source>
</evidence>
<evidence type="ECO:0000259" key="13">
    <source>
        <dbReference type="Pfam" id="PF04101"/>
    </source>
</evidence>
<name>A0AAN7HUB4_9FUNG</name>
<dbReference type="InterPro" id="IPR039042">
    <property type="entry name" value="Alg13-like"/>
</dbReference>
<evidence type="ECO:0000256" key="10">
    <source>
        <dbReference type="ARBA" id="ARBA00032061"/>
    </source>
</evidence>
<dbReference type="SUPFAM" id="SSF53756">
    <property type="entry name" value="UDP-Glycosyltransferase/glycogen phosphorylase"/>
    <property type="match status" value="1"/>
</dbReference>
<evidence type="ECO:0000256" key="7">
    <source>
        <dbReference type="ARBA" id="ARBA00022679"/>
    </source>
</evidence>
<comment type="caution">
    <text evidence="14">The sequence shown here is derived from an EMBL/GenBank/DDBJ whole genome shotgun (WGS) entry which is preliminary data.</text>
</comment>
<sequence>MSLFVTVGSTGFDDLIHQTTGSDFLNALSEAGIRKVVYQFGSSEQVFAKNLQSYNGKILDLDGYKYKASIAEDMEQADVIISHAGAGTILQALRMKNKKLIIVVNMSLMDNHQYQLAQAMHSSNYAICSGMSELTDTLRNINHSQLTPFPAAKPETFASIVDEQMGFAL</sequence>
<comment type="similarity">
    <text evidence="2 12">Belongs to the glycosyltransferase 28 family.</text>
</comment>
<dbReference type="PANTHER" id="PTHR12867">
    <property type="entry name" value="GLYCOSYL TRANSFERASE-RELATED"/>
    <property type="match status" value="1"/>
</dbReference>
<evidence type="ECO:0000256" key="2">
    <source>
        <dbReference type="ARBA" id="ARBA00006962"/>
    </source>
</evidence>
<evidence type="ECO:0000256" key="1">
    <source>
        <dbReference type="ARBA" id="ARBA00004240"/>
    </source>
</evidence>
<dbReference type="GO" id="GO:0004577">
    <property type="term" value="F:N-acetylglucosaminyldiphosphodolichol N-acetylglucosaminyltransferase activity"/>
    <property type="evidence" value="ECO:0007669"/>
    <property type="project" value="UniProtKB-EC"/>
</dbReference>
<organism evidence="14 15">
    <name type="scientific">Mucor velutinosus</name>
    <dbReference type="NCBI Taxonomy" id="708070"/>
    <lineage>
        <taxon>Eukaryota</taxon>
        <taxon>Fungi</taxon>
        <taxon>Fungi incertae sedis</taxon>
        <taxon>Mucoromycota</taxon>
        <taxon>Mucoromycotina</taxon>
        <taxon>Mucoromycetes</taxon>
        <taxon>Mucorales</taxon>
        <taxon>Mucorineae</taxon>
        <taxon>Mucoraceae</taxon>
        <taxon>Mucor</taxon>
    </lineage>
</organism>
<keyword evidence="8 12" id="KW-0256">Endoplasmic reticulum</keyword>
<evidence type="ECO:0000256" key="6">
    <source>
        <dbReference type="ARBA" id="ARBA00022676"/>
    </source>
</evidence>
<protein>
    <recommendedName>
        <fullName evidence="5 12">UDP-N-acetylglucosamine transferase subunit ALG13</fullName>
        <ecNumber evidence="4 12">2.4.1.141</ecNumber>
    </recommendedName>
    <alternativeName>
        <fullName evidence="10 12">Asparagine-linked glycosylation protein 13</fullName>
    </alternativeName>
</protein>
<evidence type="ECO:0000256" key="12">
    <source>
        <dbReference type="RuleBase" id="RU362128"/>
    </source>
</evidence>
<proteinExistence type="inferred from homology"/>
<gene>
    <name evidence="12" type="primary">ALG13</name>
    <name evidence="14" type="ORF">ATC70_001072</name>
</gene>
<dbReference type="EMBL" id="JASEJX010000013">
    <property type="protein sequence ID" value="KAK4517730.1"/>
    <property type="molecule type" value="Genomic_DNA"/>
</dbReference>
<dbReference type="AlphaFoldDB" id="A0AAN7HUB4"/>
<dbReference type="GO" id="GO:0006488">
    <property type="term" value="P:dolichol-linked oligosaccharide biosynthetic process"/>
    <property type="evidence" value="ECO:0007669"/>
    <property type="project" value="InterPro"/>
</dbReference>
<comment type="subcellular location">
    <subcellularLocation>
        <location evidence="1 12">Endoplasmic reticulum</location>
    </subcellularLocation>
</comment>
<feature type="domain" description="Glycosyl transferase family 28 C-terminal" evidence="13">
    <location>
        <begin position="3"/>
        <end position="161"/>
    </location>
</feature>
<evidence type="ECO:0000313" key="15">
    <source>
        <dbReference type="Proteomes" id="UP001304243"/>
    </source>
</evidence>
<keyword evidence="6 12" id="KW-0328">Glycosyltransferase</keyword>